<feature type="transmembrane region" description="Helical" evidence="2">
    <location>
        <begin position="20"/>
        <end position="39"/>
    </location>
</feature>
<dbReference type="EMBL" id="FQZR01000004">
    <property type="protein sequence ID" value="SHJ28952.1"/>
    <property type="molecule type" value="Genomic_DNA"/>
</dbReference>
<organism evidence="4 5">
    <name type="scientific">Halodesulfovibrio aestuarii</name>
    <dbReference type="NCBI Taxonomy" id="126333"/>
    <lineage>
        <taxon>Bacteria</taxon>
        <taxon>Pseudomonadati</taxon>
        <taxon>Thermodesulfobacteriota</taxon>
        <taxon>Desulfovibrionia</taxon>
        <taxon>Desulfovibrionales</taxon>
        <taxon>Desulfovibrionaceae</taxon>
        <taxon>Halodesulfovibrio</taxon>
    </lineage>
</organism>
<proteinExistence type="inferred from homology"/>
<feature type="transmembrane region" description="Helical" evidence="2">
    <location>
        <begin position="84"/>
        <end position="105"/>
    </location>
</feature>
<dbReference type="SUPFAM" id="SSF53335">
    <property type="entry name" value="S-adenosyl-L-methionine-dependent methyltransferases"/>
    <property type="match status" value="1"/>
</dbReference>
<dbReference type="SUPFAM" id="SSF51735">
    <property type="entry name" value="NAD(P)-binding Rossmann-fold domains"/>
    <property type="match status" value="1"/>
</dbReference>
<dbReference type="RefSeq" id="WP_020000152.1">
    <property type="nucleotide sequence ID" value="NZ_CP192219.1"/>
</dbReference>
<evidence type="ECO:0000256" key="1">
    <source>
        <dbReference type="ARBA" id="ARBA00007430"/>
    </source>
</evidence>
<name>A0A8G2CAC3_9BACT</name>
<keyword evidence="2" id="KW-0472">Membrane</keyword>
<dbReference type="InterPro" id="IPR036291">
    <property type="entry name" value="NAD(P)-bd_dom_sf"/>
</dbReference>
<reference evidence="4 5" key="1">
    <citation type="submission" date="2016-11" db="EMBL/GenBank/DDBJ databases">
        <authorList>
            <person name="Varghese N."/>
            <person name="Submissions S."/>
        </authorList>
    </citation>
    <scope>NUCLEOTIDE SEQUENCE [LARGE SCALE GENOMIC DNA]</scope>
    <source>
        <strain evidence="4 5">DSM 17919</strain>
    </source>
</reference>
<evidence type="ECO:0000256" key="2">
    <source>
        <dbReference type="SAM" id="Phobius"/>
    </source>
</evidence>
<dbReference type="PANTHER" id="PTHR43318:SF1">
    <property type="entry name" value="POLYSACCHARIDE BIOSYNTHESIS PROTEIN EPSC-RELATED"/>
    <property type="match status" value="1"/>
</dbReference>
<keyword evidence="2" id="KW-0812">Transmembrane</keyword>
<dbReference type="PANTHER" id="PTHR43318">
    <property type="entry name" value="UDP-N-ACETYLGLUCOSAMINE 4,6-DEHYDRATASE"/>
    <property type="match status" value="1"/>
</dbReference>
<dbReference type="Pfam" id="PF13727">
    <property type="entry name" value="CoA_binding_3"/>
    <property type="match status" value="1"/>
</dbReference>
<dbReference type="InterPro" id="IPR029063">
    <property type="entry name" value="SAM-dependent_MTases_sf"/>
</dbReference>
<feature type="transmembrane region" description="Helical" evidence="2">
    <location>
        <begin position="51"/>
        <end position="72"/>
    </location>
</feature>
<dbReference type="AlphaFoldDB" id="A0A8G2CAC3"/>
<dbReference type="InterPro" id="IPR051203">
    <property type="entry name" value="Polysaccharide_Synthase-Rel"/>
</dbReference>
<evidence type="ECO:0000313" key="5">
    <source>
        <dbReference type="Proteomes" id="UP000184001"/>
    </source>
</evidence>
<protein>
    <submittedName>
        <fullName evidence="4">NDP-sugar epimerase, includes UDP-GlcNAc-inverting 4,6-dehydratase FlaA1 and capsular polysaccharide biosynthesis protein EpsC</fullName>
    </submittedName>
</protein>
<feature type="domain" description="Polysaccharide biosynthesis protein CapD-like" evidence="3">
    <location>
        <begin position="288"/>
        <end position="582"/>
    </location>
</feature>
<dbReference type="Gene3D" id="3.40.50.720">
    <property type="entry name" value="NAD(P)-binding Rossmann-like Domain"/>
    <property type="match status" value="2"/>
</dbReference>
<sequence length="639" mass="70316">MFPQITMRLVALSRVHKKTLMLFADLILILFSLWGAWALRLGELWPTDLTSSILLFPLLVFGSMIFFVRLGLYRAVIHFMGIKAIRTIALGVCVSSCLLFSLVFILRIESFPRSVPFIYGLLLFVCVGGSRWAVRIMYHHLRFQKHAKDPVIIYGAGEAGFQLAKSLISGEDFFPSAFLDDDKALHGCTVHDVKVYDPEMLSDLVLLTKAKRVLLAVPSATQEERKKILDKLDGYPLLVQTIPSLEAIVSGAAMPNQLQDVDVEDLLGRDPVPPKEDLFSACIKGKNVLVTGAGGSIGSELCRQIVHANPNVLVLYELTELALYTIDQELRGLLKELKNNSIQIIPVLGSVRDRARLNEVFIRYNINTVYHAAAYKHVPLVEGNVFQGIKNNIFGTKILAEAAEQAGVKNFVLISTDKAVRPTNVMGATKRTAELILQAMAANGSNTVFSMVRFGNVLGSSGSVVPLFKKQIASGGPVTVTHEDITRYFMTIPEAAQLVIQAGAMGVGGDVFVLDMGNSVKILDMARRMVLLSGKTIKDAEQPNGDIEISVVGLRPGEKLYEELLVGDNVQKTEHPKIMQAHEDLLSLEVLEEKLSKFEMLEVENDCLAARNLLQDIVCGFTPTSPIVDSLYNPTKQVA</sequence>
<dbReference type="Pfam" id="PF02719">
    <property type="entry name" value="Polysacc_synt_2"/>
    <property type="match status" value="1"/>
</dbReference>
<dbReference type="Proteomes" id="UP000184001">
    <property type="component" value="Unassembled WGS sequence"/>
</dbReference>
<feature type="transmembrane region" description="Helical" evidence="2">
    <location>
        <begin position="117"/>
        <end position="138"/>
    </location>
</feature>
<accession>A0A8G2CAC3</accession>
<comment type="similarity">
    <text evidence="1">Belongs to the polysaccharide synthase family.</text>
</comment>
<evidence type="ECO:0000313" key="4">
    <source>
        <dbReference type="EMBL" id="SHJ28952.1"/>
    </source>
</evidence>
<gene>
    <name evidence="4" type="ORF">SAMN05660830_02088</name>
</gene>
<keyword evidence="2" id="KW-1133">Transmembrane helix</keyword>
<comment type="caution">
    <text evidence="4">The sequence shown here is derived from an EMBL/GenBank/DDBJ whole genome shotgun (WGS) entry which is preliminary data.</text>
</comment>
<dbReference type="CDD" id="cd05237">
    <property type="entry name" value="UDP_invert_4-6DH_SDR_e"/>
    <property type="match status" value="1"/>
</dbReference>
<dbReference type="InterPro" id="IPR003869">
    <property type="entry name" value="Polysac_CapD-like"/>
</dbReference>
<evidence type="ECO:0000259" key="3">
    <source>
        <dbReference type="Pfam" id="PF02719"/>
    </source>
</evidence>